<reference evidence="2 3" key="1">
    <citation type="journal article" date="2019" name="Philos. Trans. R. Soc. Lond., B, Biol. Sci.">
        <title>Ant behaviour and brain gene expression of defending hosts depend on the ecological success of the intruding social parasite.</title>
        <authorList>
            <person name="Kaur R."/>
            <person name="Stoldt M."/>
            <person name="Jongepier E."/>
            <person name="Feldmeyer B."/>
            <person name="Menzel F."/>
            <person name="Bornberg-Bauer E."/>
            <person name="Foitzik S."/>
        </authorList>
    </citation>
    <scope>NUCLEOTIDE SEQUENCE [LARGE SCALE GENOMIC DNA]</scope>
    <source>
        <tissue evidence="2">Whole body</tissue>
    </source>
</reference>
<dbReference type="Proteomes" id="UP000310200">
    <property type="component" value="Unassembled WGS sequence"/>
</dbReference>
<accession>A0A4S2L2M9</accession>
<evidence type="ECO:0000313" key="3">
    <source>
        <dbReference type="Proteomes" id="UP000310200"/>
    </source>
</evidence>
<evidence type="ECO:0000313" key="2">
    <source>
        <dbReference type="EMBL" id="TGZ56416.1"/>
    </source>
</evidence>
<feature type="region of interest" description="Disordered" evidence="1">
    <location>
        <begin position="132"/>
        <end position="162"/>
    </location>
</feature>
<name>A0A4S2L2M9_9HYME</name>
<dbReference type="EMBL" id="QBLH01000337">
    <property type="protein sequence ID" value="TGZ56416.1"/>
    <property type="molecule type" value="Genomic_DNA"/>
</dbReference>
<feature type="compositionally biased region" description="Polar residues" evidence="1">
    <location>
        <begin position="135"/>
        <end position="152"/>
    </location>
</feature>
<organism evidence="2 3">
    <name type="scientific">Temnothorax longispinosus</name>
    <dbReference type="NCBI Taxonomy" id="300112"/>
    <lineage>
        <taxon>Eukaryota</taxon>
        <taxon>Metazoa</taxon>
        <taxon>Ecdysozoa</taxon>
        <taxon>Arthropoda</taxon>
        <taxon>Hexapoda</taxon>
        <taxon>Insecta</taxon>
        <taxon>Pterygota</taxon>
        <taxon>Neoptera</taxon>
        <taxon>Endopterygota</taxon>
        <taxon>Hymenoptera</taxon>
        <taxon>Apocrita</taxon>
        <taxon>Aculeata</taxon>
        <taxon>Formicoidea</taxon>
        <taxon>Formicidae</taxon>
        <taxon>Myrmicinae</taxon>
        <taxon>Temnothorax</taxon>
    </lineage>
</organism>
<evidence type="ECO:0000256" key="1">
    <source>
        <dbReference type="SAM" id="MobiDB-lite"/>
    </source>
</evidence>
<keyword evidence="3" id="KW-1185">Reference proteome</keyword>
<gene>
    <name evidence="2" type="ORF">DBV15_08426</name>
</gene>
<sequence length="393" mass="43292">MSRNVVDLADSRSSRVTLRNIFRSLSVDMYIIECRSIYSILFHYSSTGVFGNTEADNCCADGVAGGRDDGRRNASRNCGIQYSGVLFFAFLRVVARAQECAADIQRFAFGGCSLVGDEKEVGGRSDEWIEACGTRSPTRPSGNSTRSSTYHPLSQAGRQADRARARLREKGESCFDSCGGSRLVGVMRRIEFIGSALDQAGLRSSIKKGSECFGIGRTPAGLFAGSERRSIRSRSVLREKPPATIFRLIIGRLSIRERAVFMQTRTSDAAIFVTKPPGDVARGWKRGYNYGPAFFSLGARVRAREWCEVFSSRDAERRNGRPVHVCPVSCSRRCLDLVVASRPEKLLCRATSSAKPLHIAISIFATCVLDRRVAITYLASHVDKRNVNKLKGT</sequence>
<protein>
    <submittedName>
        <fullName evidence="2">Uncharacterized protein</fullName>
    </submittedName>
</protein>
<proteinExistence type="predicted"/>
<dbReference type="AlphaFoldDB" id="A0A4S2L2M9"/>
<comment type="caution">
    <text evidence="2">The sequence shown here is derived from an EMBL/GenBank/DDBJ whole genome shotgun (WGS) entry which is preliminary data.</text>
</comment>